<reference evidence="2" key="1">
    <citation type="submission" date="2022-06" db="EMBL/GenBank/DDBJ databases">
        <title>Sequencing the genomes of 1000 actinobacteria strains.</title>
        <authorList>
            <person name="Klenk H.-P."/>
        </authorList>
    </citation>
    <scope>NUCLEOTIDE SEQUENCE</scope>
    <source>
        <strain evidence="2">DSM 22016</strain>
    </source>
</reference>
<accession>A0A9X2KES0</accession>
<evidence type="ECO:0000313" key="3">
    <source>
        <dbReference type="Proteomes" id="UP001139722"/>
    </source>
</evidence>
<gene>
    <name evidence="2" type="ORF">BJ978_001593</name>
</gene>
<feature type="region of interest" description="Disordered" evidence="1">
    <location>
        <begin position="1"/>
        <end position="61"/>
    </location>
</feature>
<dbReference type="RefSeq" id="WP_156999298.1">
    <property type="nucleotide sequence ID" value="NZ_BAAANU010000011.1"/>
</dbReference>
<sequence length="61" mass="6343">MTDATDPMRNTPERGAPAPDGADVEGNYTEVDLGDGTEAGETGGEADGEYTETDFSGDEEE</sequence>
<proteinExistence type="predicted"/>
<name>A0A9X2KES0_9MICO</name>
<organism evidence="2 3">
    <name type="scientific">Agromyces terreus</name>
    <dbReference type="NCBI Taxonomy" id="424795"/>
    <lineage>
        <taxon>Bacteria</taxon>
        <taxon>Bacillati</taxon>
        <taxon>Actinomycetota</taxon>
        <taxon>Actinomycetes</taxon>
        <taxon>Micrococcales</taxon>
        <taxon>Microbacteriaceae</taxon>
        <taxon>Agromyces</taxon>
    </lineage>
</organism>
<dbReference type="EMBL" id="JAMZDY010000001">
    <property type="protein sequence ID" value="MCP2370917.1"/>
    <property type="molecule type" value="Genomic_DNA"/>
</dbReference>
<comment type="caution">
    <text evidence="2">The sequence shown here is derived from an EMBL/GenBank/DDBJ whole genome shotgun (WGS) entry which is preliminary data.</text>
</comment>
<keyword evidence="3" id="KW-1185">Reference proteome</keyword>
<evidence type="ECO:0000256" key="1">
    <source>
        <dbReference type="SAM" id="MobiDB-lite"/>
    </source>
</evidence>
<dbReference type="Proteomes" id="UP001139722">
    <property type="component" value="Unassembled WGS sequence"/>
</dbReference>
<dbReference type="AlphaFoldDB" id="A0A9X2KES0"/>
<protein>
    <submittedName>
        <fullName evidence="2">Uncharacterized protein</fullName>
    </submittedName>
</protein>
<feature type="compositionally biased region" description="Acidic residues" evidence="1">
    <location>
        <begin position="44"/>
        <end position="61"/>
    </location>
</feature>
<evidence type="ECO:0000313" key="2">
    <source>
        <dbReference type="EMBL" id="MCP2370917.1"/>
    </source>
</evidence>